<dbReference type="Gene3D" id="1.10.287.1260">
    <property type="match status" value="1"/>
</dbReference>
<evidence type="ECO:0000256" key="7">
    <source>
        <dbReference type="SAM" id="Phobius"/>
    </source>
</evidence>
<dbReference type="InterPro" id="IPR010920">
    <property type="entry name" value="LSM_dom_sf"/>
</dbReference>
<dbReference type="RefSeq" id="WP_345371692.1">
    <property type="nucleotide sequence ID" value="NZ_BAABKD010000011.1"/>
</dbReference>
<keyword evidence="8" id="KW-0732">Signal</keyword>
<evidence type="ECO:0000256" key="1">
    <source>
        <dbReference type="ARBA" id="ARBA00004651"/>
    </source>
</evidence>
<dbReference type="Gene3D" id="3.30.70.100">
    <property type="match status" value="1"/>
</dbReference>
<dbReference type="InterPro" id="IPR006685">
    <property type="entry name" value="MscS_channel_2nd"/>
</dbReference>
<keyword evidence="4 7" id="KW-0812">Transmembrane</keyword>
<evidence type="ECO:0000313" key="11">
    <source>
        <dbReference type="EMBL" id="GAA5093014.1"/>
    </source>
</evidence>
<dbReference type="Pfam" id="PF00924">
    <property type="entry name" value="MS_channel_2nd"/>
    <property type="match status" value="1"/>
</dbReference>
<accession>A0ABP9MCQ4</accession>
<dbReference type="SUPFAM" id="SSF50182">
    <property type="entry name" value="Sm-like ribonucleoproteins"/>
    <property type="match status" value="1"/>
</dbReference>
<proteinExistence type="inferred from homology"/>
<feature type="signal peptide" evidence="8">
    <location>
        <begin position="1"/>
        <end position="31"/>
    </location>
</feature>
<reference evidence="12" key="1">
    <citation type="journal article" date="2019" name="Int. J. Syst. Evol. Microbiol.">
        <title>The Global Catalogue of Microorganisms (GCM) 10K type strain sequencing project: providing services to taxonomists for standard genome sequencing and annotation.</title>
        <authorList>
            <consortium name="The Broad Institute Genomics Platform"/>
            <consortium name="The Broad Institute Genome Sequencing Center for Infectious Disease"/>
            <person name="Wu L."/>
            <person name="Ma J."/>
        </authorList>
    </citation>
    <scope>NUCLEOTIDE SEQUENCE [LARGE SCALE GENOMIC DNA]</scope>
    <source>
        <strain evidence="12">JCM 18423</strain>
    </source>
</reference>
<feature type="transmembrane region" description="Helical" evidence="7">
    <location>
        <begin position="483"/>
        <end position="505"/>
    </location>
</feature>
<feature type="transmembrane region" description="Helical" evidence="7">
    <location>
        <begin position="249"/>
        <end position="274"/>
    </location>
</feature>
<evidence type="ECO:0000259" key="9">
    <source>
        <dbReference type="Pfam" id="PF00924"/>
    </source>
</evidence>
<evidence type="ECO:0000313" key="12">
    <source>
        <dbReference type="Proteomes" id="UP001500227"/>
    </source>
</evidence>
<dbReference type="InterPro" id="IPR011066">
    <property type="entry name" value="MscS_channel_C_sf"/>
</dbReference>
<dbReference type="Proteomes" id="UP001500227">
    <property type="component" value="Unassembled WGS sequence"/>
</dbReference>
<dbReference type="PANTHER" id="PTHR30347:SF9">
    <property type="entry name" value="MINICONDUCTANCE MECHANOSENSITIVE CHANNEL MSCM"/>
    <property type="match status" value="1"/>
</dbReference>
<feature type="transmembrane region" description="Helical" evidence="7">
    <location>
        <begin position="580"/>
        <end position="601"/>
    </location>
</feature>
<feature type="transmembrane region" description="Helical" evidence="7">
    <location>
        <begin position="404"/>
        <end position="424"/>
    </location>
</feature>
<dbReference type="SUPFAM" id="SSF82861">
    <property type="entry name" value="Mechanosensitive channel protein MscS (YggB), transmembrane region"/>
    <property type="match status" value="1"/>
</dbReference>
<evidence type="ECO:0000256" key="5">
    <source>
        <dbReference type="ARBA" id="ARBA00022989"/>
    </source>
</evidence>
<dbReference type="PANTHER" id="PTHR30347">
    <property type="entry name" value="POTASSIUM CHANNEL RELATED"/>
    <property type="match status" value="1"/>
</dbReference>
<feature type="transmembrane region" description="Helical" evidence="7">
    <location>
        <begin position="430"/>
        <end position="452"/>
    </location>
</feature>
<feature type="transmembrane region" description="Helical" evidence="7">
    <location>
        <begin position="286"/>
        <end position="308"/>
    </location>
</feature>
<keyword evidence="5 7" id="KW-1133">Transmembrane helix</keyword>
<comment type="similarity">
    <text evidence="2">Belongs to the MscS (TC 1.A.23) family.</text>
</comment>
<feature type="transmembrane region" description="Helical" evidence="7">
    <location>
        <begin position="537"/>
        <end position="559"/>
    </location>
</feature>
<evidence type="ECO:0000259" key="10">
    <source>
        <dbReference type="Pfam" id="PF12607"/>
    </source>
</evidence>
<dbReference type="EMBL" id="BAABKD010000011">
    <property type="protein sequence ID" value="GAA5093014.1"/>
    <property type="molecule type" value="Genomic_DNA"/>
</dbReference>
<feature type="transmembrane region" description="Helical" evidence="7">
    <location>
        <begin position="328"/>
        <end position="346"/>
    </location>
</feature>
<dbReference type="SUPFAM" id="SSF82689">
    <property type="entry name" value="Mechanosensitive channel protein MscS (YggB), C-terminal domain"/>
    <property type="match status" value="1"/>
</dbReference>
<feature type="transmembrane region" description="Helical" evidence="7">
    <location>
        <begin position="212"/>
        <end position="237"/>
    </location>
</feature>
<feature type="domain" description="Mechanosensitive ion channel MscS" evidence="9">
    <location>
        <begin position="622"/>
        <end position="688"/>
    </location>
</feature>
<dbReference type="InterPro" id="IPR052702">
    <property type="entry name" value="MscS-like_channel"/>
</dbReference>
<dbReference type="Gene3D" id="2.30.30.60">
    <property type="match status" value="1"/>
</dbReference>
<protein>
    <submittedName>
        <fullName evidence="11">DUF3772 domain-containing protein</fullName>
    </submittedName>
</protein>
<gene>
    <name evidence="11" type="ORF">GCM10023337_21270</name>
</gene>
<evidence type="ECO:0000256" key="2">
    <source>
        <dbReference type="ARBA" id="ARBA00008017"/>
    </source>
</evidence>
<comment type="caution">
    <text evidence="11">The sequence shown here is derived from an EMBL/GenBank/DDBJ whole genome shotgun (WGS) entry which is preliminary data.</text>
</comment>
<dbReference type="InterPro" id="IPR022249">
    <property type="entry name" value="DUF3772"/>
</dbReference>
<feature type="domain" description="DUF3772" evidence="10">
    <location>
        <begin position="136"/>
        <end position="196"/>
    </location>
</feature>
<name>A0ABP9MCQ4_9BURK</name>
<dbReference type="InterPro" id="IPR023408">
    <property type="entry name" value="MscS_beta-dom_sf"/>
</dbReference>
<keyword evidence="6 7" id="KW-0472">Membrane</keyword>
<keyword evidence="3" id="KW-1003">Cell membrane</keyword>
<evidence type="ECO:0000256" key="6">
    <source>
        <dbReference type="ARBA" id="ARBA00023136"/>
    </source>
</evidence>
<feature type="chain" id="PRO_5046968842" evidence="8">
    <location>
        <begin position="32"/>
        <end position="816"/>
    </location>
</feature>
<organism evidence="11 12">
    <name type="scientific">Paenalcaligenes hermetiae</name>
    <dbReference type="NCBI Taxonomy" id="1157987"/>
    <lineage>
        <taxon>Bacteria</taxon>
        <taxon>Pseudomonadati</taxon>
        <taxon>Pseudomonadota</taxon>
        <taxon>Betaproteobacteria</taxon>
        <taxon>Burkholderiales</taxon>
        <taxon>Alcaligenaceae</taxon>
        <taxon>Paenalcaligenes</taxon>
    </lineage>
</organism>
<feature type="transmembrane region" description="Helical" evidence="7">
    <location>
        <begin position="607"/>
        <end position="633"/>
    </location>
</feature>
<evidence type="ECO:0000256" key="8">
    <source>
        <dbReference type="SAM" id="SignalP"/>
    </source>
</evidence>
<comment type="subcellular location">
    <subcellularLocation>
        <location evidence="1">Cell membrane</location>
        <topology evidence="1">Multi-pass membrane protein</topology>
    </subcellularLocation>
</comment>
<dbReference type="Pfam" id="PF12607">
    <property type="entry name" value="DUF3772"/>
    <property type="match status" value="1"/>
</dbReference>
<dbReference type="InterPro" id="IPR011014">
    <property type="entry name" value="MscS_channel_TM-2"/>
</dbReference>
<keyword evidence="12" id="KW-1185">Reference proteome</keyword>
<sequence>MPTFVFFPAVLLRVFLALSLLLGGFYATAQAVESEGVRDIAQELDQARTELKQIQAALADSKIPFTDQQLVDFRNRLNQVQTKAAGIDTTITPLHQAAQARLAELGLPEDEATETQDVKKQRSALNEEISTLSGQLKIARLIAVEAEQAISEVAAQRRQQFQDVVSQRGLSPFAPSLWRQLQEKLPDDRLAVQKSWQKIKEAFAPVAWQHKLWLGVGALVWALGGIAIWFRFIRFLVNKSQPTRLRRSLLAIGLIGLYVAIPTGVLLILLSVLMYAEGLTPELLVFVRQFIAVVALAAFIAGLGRALLSPHKPTWRLPSLPNEVAQALQWLPLTLGGLIIVLWTLQQLTHVISSSLSTVMLTNGLLALGLNAVVGIAVWRAQRYYRKEGGLDLGSVWLTGLHRVALRLVSLAVLCSVIALLVGYTALSNLIIQEVIWLGVVVLTTYLLYCLLSDVAQAVLNNVRQDAAQSQLNQAQWRWRSQAVLLLSGGAKLGLLLVAATLFSLPFGEDPVIWLQRRLAFLSQGFTFGEVTLKPAAFLYGMVVLVVGGLAVHSLQAWLANQYLPYTRLDPSMRSSAARLVSYVGYVAAVVVALSAAGIGFDRMAWIVSALSVGIGFGLQAVVQNFVSGLLLLAERPIKVGDWVSLGTDVEGNVRRINARATEIERFDRSTVIVPNSEFITKVVRNVTLSEPLGRGQITVVMPVNVDAQQVRACLLRAAQSNEQVLEDPAPFVTVDGFEQNGGIAFSLFFYLPSPRLVSAQRSEVFFAVLELFAQARLALHHTQRMEVIGPASSGVEAVAAVPPSAADASSVGKTS</sequence>
<evidence type="ECO:0000256" key="4">
    <source>
        <dbReference type="ARBA" id="ARBA00022692"/>
    </source>
</evidence>
<evidence type="ECO:0000256" key="3">
    <source>
        <dbReference type="ARBA" id="ARBA00022475"/>
    </source>
</evidence>
<feature type="transmembrane region" description="Helical" evidence="7">
    <location>
        <begin position="358"/>
        <end position="379"/>
    </location>
</feature>